<proteinExistence type="predicted"/>
<comment type="caution">
    <text evidence="8">The sequence shown here is derived from an EMBL/GenBank/DDBJ whole genome shotgun (WGS) entry which is preliminary data.</text>
</comment>
<feature type="region of interest" description="Disordered" evidence="6">
    <location>
        <begin position="116"/>
        <end position="140"/>
    </location>
</feature>
<dbReference type="Proteomes" id="UP001162164">
    <property type="component" value="Unassembled WGS sequence"/>
</dbReference>
<dbReference type="CDD" id="cd14686">
    <property type="entry name" value="bZIP"/>
    <property type="match status" value="1"/>
</dbReference>
<evidence type="ECO:0000256" key="2">
    <source>
        <dbReference type="ARBA" id="ARBA00023015"/>
    </source>
</evidence>
<evidence type="ECO:0000313" key="9">
    <source>
        <dbReference type="Proteomes" id="UP001162164"/>
    </source>
</evidence>
<accession>A0ABQ9IYW2</accession>
<reference evidence="8" key="1">
    <citation type="journal article" date="2023" name="Insect Mol. Biol.">
        <title>Genome sequencing provides insights into the evolution of gene families encoding plant cell wall-degrading enzymes in longhorned beetles.</title>
        <authorList>
            <person name="Shin N.R."/>
            <person name="Okamura Y."/>
            <person name="Kirsch R."/>
            <person name="Pauchet Y."/>
        </authorList>
    </citation>
    <scope>NUCLEOTIDE SEQUENCE</scope>
    <source>
        <strain evidence="8">MMC_N1</strain>
    </source>
</reference>
<keyword evidence="5" id="KW-0175">Coiled coil</keyword>
<dbReference type="PANTHER" id="PTHR19304">
    <property type="entry name" value="CYCLIC-AMP RESPONSE ELEMENT BINDING PROTEIN"/>
    <property type="match status" value="1"/>
</dbReference>
<dbReference type="InterPro" id="IPR046347">
    <property type="entry name" value="bZIP_sf"/>
</dbReference>
<dbReference type="InterPro" id="IPR004827">
    <property type="entry name" value="bZIP"/>
</dbReference>
<name>A0ABQ9IYW2_9CUCU</name>
<evidence type="ECO:0000313" key="8">
    <source>
        <dbReference type="EMBL" id="KAJ8969348.1"/>
    </source>
</evidence>
<keyword evidence="3" id="KW-0804">Transcription</keyword>
<protein>
    <recommendedName>
        <fullName evidence="7">BZIP domain-containing protein</fullName>
    </recommendedName>
</protein>
<dbReference type="EMBL" id="JAPWTJ010001819">
    <property type="protein sequence ID" value="KAJ8969348.1"/>
    <property type="molecule type" value="Genomic_DNA"/>
</dbReference>
<evidence type="ECO:0000256" key="4">
    <source>
        <dbReference type="ARBA" id="ARBA00023242"/>
    </source>
</evidence>
<keyword evidence="2" id="KW-0805">Transcription regulation</keyword>
<dbReference type="InterPro" id="IPR051027">
    <property type="entry name" value="bZIP_transcription_factors"/>
</dbReference>
<feature type="region of interest" description="Disordered" evidence="6">
    <location>
        <begin position="81"/>
        <end position="101"/>
    </location>
</feature>
<comment type="subcellular location">
    <subcellularLocation>
        <location evidence="1">Nucleus</location>
    </subcellularLocation>
</comment>
<evidence type="ECO:0000256" key="3">
    <source>
        <dbReference type="ARBA" id="ARBA00023163"/>
    </source>
</evidence>
<feature type="domain" description="BZIP" evidence="7">
    <location>
        <begin position="210"/>
        <end position="261"/>
    </location>
</feature>
<dbReference type="SUPFAM" id="SSF57959">
    <property type="entry name" value="Leucine zipper domain"/>
    <property type="match status" value="1"/>
</dbReference>
<evidence type="ECO:0000259" key="7">
    <source>
        <dbReference type="PROSITE" id="PS50217"/>
    </source>
</evidence>
<keyword evidence="9" id="KW-1185">Reference proteome</keyword>
<keyword evidence="4" id="KW-0539">Nucleus</keyword>
<dbReference type="PROSITE" id="PS50217">
    <property type="entry name" value="BZIP"/>
    <property type="match status" value="1"/>
</dbReference>
<gene>
    <name evidence="8" type="ORF">NQ317_011043</name>
</gene>
<sequence>MMSCLESLLKKVYFLADQTPTPTRFIRNCEEVGLFQDLQNVNPFDEFFKKAVEVAKNGGSLVVPEAQSDDTLHTPHILPHIEESQKNINSTNRDDNISESNDFSLNNVISITPATESVSESNARTAKPNPTPDIITIDDDSNVGRDIKERIKEALQMKEKQRTEKTIQNNSNHNTITGNISVVPIKNLTEERNGDFENSTIAYSVDTNIKEKVREMNRAAQVRCRKRKQERWKLMEEEILRLRKENKNLKMENAQLKSSLSLFIAKESGQGAIIGTLIPVADPPPPKKDDSQKLRDLSQAFQFYHHCQNKDRPKSTSIPSTPTPIVIQLIPNAVDLAVSVSQSLSKNNVGIKRNGTNNSTRLVTNNQNEQKKVKRKGNRKIVPKIIIEN</sequence>
<dbReference type="Gene3D" id="1.20.5.170">
    <property type="match status" value="1"/>
</dbReference>
<feature type="coiled-coil region" evidence="5">
    <location>
        <begin position="225"/>
        <end position="259"/>
    </location>
</feature>
<organism evidence="8 9">
    <name type="scientific">Molorchus minor</name>
    <dbReference type="NCBI Taxonomy" id="1323400"/>
    <lineage>
        <taxon>Eukaryota</taxon>
        <taxon>Metazoa</taxon>
        <taxon>Ecdysozoa</taxon>
        <taxon>Arthropoda</taxon>
        <taxon>Hexapoda</taxon>
        <taxon>Insecta</taxon>
        <taxon>Pterygota</taxon>
        <taxon>Neoptera</taxon>
        <taxon>Endopterygota</taxon>
        <taxon>Coleoptera</taxon>
        <taxon>Polyphaga</taxon>
        <taxon>Cucujiformia</taxon>
        <taxon>Chrysomeloidea</taxon>
        <taxon>Cerambycidae</taxon>
        <taxon>Lamiinae</taxon>
        <taxon>Monochamini</taxon>
        <taxon>Molorchus</taxon>
    </lineage>
</organism>
<evidence type="ECO:0000256" key="5">
    <source>
        <dbReference type="SAM" id="Coils"/>
    </source>
</evidence>
<evidence type="ECO:0000256" key="6">
    <source>
        <dbReference type="SAM" id="MobiDB-lite"/>
    </source>
</evidence>
<evidence type="ECO:0000256" key="1">
    <source>
        <dbReference type="ARBA" id="ARBA00004123"/>
    </source>
</evidence>